<dbReference type="PANTHER" id="PTHR43513">
    <property type="entry name" value="DIHYDROOROTATE DEHYDROGENASE B (NAD(+)), ELECTRON TRANSFER SUBUNIT"/>
    <property type="match status" value="1"/>
</dbReference>
<feature type="transmembrane region" description="Helical" evidence="1">
    <location>
        <begin position="7"/>
        <end position="28"/>
    </location>
</feature>
<dbReference type="PROSITE" id="PS51384">
    <property type="entry name" value="FAD_FR"/>
    <property type="match status" value="1"/>
</dbReference>
<evidence type="ECO:0000313" key="3">
    <source>
        <dbReference type="EMBL" id="MBB5887982.1"/>
    </source>
</evidence>
<proteinExistence type="predicted"/>
<dbReference type="Gene3D" id="3.40.50.80">
    <property type="entry name" value="Nucleotide-binding domain of ferredoxin-NADP reductase (FNR) module"/>
    <property type="match status" value="1"/>
</dbReference>
<accession>A0A841C8S2</accession>
<dbReference type="Gene3D" id="2.40.30.10">
    <property type="entry name" value="Translation factors"/>
    <property type="match status" value="1"/>
</dbReference>
<dbReference type="InterPro" id="IPR039261">
    <property type="entry name" value="FNR_nucleotide-bd"/>
</dbReference>
<dbReference type="SUPFAM" id="SSF52343">
    <property type="entry name" value="Ferredoxin reductase-like, C-terminal NADP-linked domain"/>
    <property type="match status" value="1"/>
</dbReference>
<protein>
    <submittedName>
        <fullName evidence="3">Putative ferric reductase</fullName>
    </submittedName>
</protein>
<reference evidence="3 4" key="1">
    <citation type="submission" date="2020-08" db="EMBL/GenBank/DDBJ databases">
        <title>Genomic Encyclopedia of Type Strains, Phase IV (KMG-IV): sequencing the most valuable type-strain genomes for metagenomic binning, comparative biology and taxonomic classification.</title>
        <authorList>
            <person name="Goeker M."/>
        </authorList>
    </citation>
    <scope>NUCLEOTIDE SEQUENCE [LARGE SCALE GENOMIC DNA]</scope>
    <source>
        <strain evidence="3 4">DSM 14925</strain>
    </source>
</reference>
<evidence type="ECO:0000259" key="2">
    <source>
        <dbReference type="PROSITE" id="PS51384"/>
    </source>
</evidence>
<dbReference type="Pfam" id="PF08022">
    <property type="entry name" value="FAD_binding_8"/>
    <property type="match status" value="1"/>
</dbReference>
<feature type="transmembrane region" description="Helical" evidence="1">
    <location>
        <begin position="113"/>
        <end position="132"/>
    </location>
</feature>
<dbReference type="GO" id="GO:0016491">
    <property type="term" value="F:oxidoreductase activity"/>
    <property type="evidence" value="ECO:0007669"/>
    <property type="project" value="InterPro"/>
</dbReference>
<dbReference type="SUPFAM" id="SSF63380">
    <property type="entry name" value="Riboflavin synthase domain-like"/>
    <property type="match status" value="1"/>
</dbReference>
<feature type="transmembrane region" description="Helical" evidence="1">
    <location>
        <begin position="183"/>
        <end position="204"/>
    </location>
</feature>
<keyword evidence="4" id="KW-1185">Reference proteome</keyword>
<dbReference type="InterPro" id="IPR050353">
    <property type="entry name" value="PyrK_electron_transfer"/>
</dbReference>
<dbReference type="CDD" id="cd00322">
    <property type="entry name" value="FNR_like"/>
    <property type="match status" value="1"/>
</dbReference>
<dbReference type="Proteomes" id="UP000562464">
    <property type="component" value="Unassembled WGS sequence"/>
</dbReference>
<comment type="caution">
    <text evidence="3">The sequence shown here is derived from an EMBL/GenBank/DDBJ whole genome shotgun (WGS) entry which is preliminary data.</text>
</comment>
<feature type="domain" description="FAD-binding FR-type" evidence="2">
    <location>
        <begin position="207"/>
        <end position="306"/>
    </location>
</feature>
<sequence length="425" mass="48885">MLKKHKFWLGLFWLITIFIIPFPLILTATQGVTGTINAPMTLGIQIGTIAYVWMLLVIAISVKPRWLDRLIGLPEMYFLHGIVGTLAVVLAFFHKELSPSTGLIKLTGEISLYLFISILLYSIFFMSSWLTGRSRFANKVKKYLEKIFNYETSIWLHRLNIVATLLVFGHVLLIPYITSIKSYMFWFYLYSGVTAVVYFSYHFIKPLAFHNGRLISNRKLADNITELVVQLKGNIAYRAGDFAFISFPNDEGMKEKHPFSILQYNKQKKQVTFAIRNYSDFTGKLDQLKLRSRVKIDGSYGRLYESLQEHINQNLVMIGSGLGSVPLISIVIHFVGKREITFVRVAHEPKDLIYEEFLKSLSDRYSNFHYISQIGRLSEYQIDQFANEKSYFLVGGSNQMMSGTMTMLKKKGVKSSNVYGEKFSF</sequence>
<feature type="transmembrane region" description="Helical" evidence="1">
    <location>
        <begin position="153"/>
        <end position="177"/>
    </location>
</feature>
<dbReference type="InterPro" id="IPR013112">
    <property type="entry name" value="FAD-bd_8"/>
</dbReference>
<organism evidence="3 4">
    <name type="scientific">Lactovum miscens</name>
    <dbReference type="NCBI Taxonomy" id="190387"/>
    <lineage>
        <taxon>Bacteria</taxon>
        <taxon>Bacillati</taxon>
        <taxon>Bacillota</taxon>
        <taxon>Bacilli</taxon>
        <taxon>Lactobacillales</taxon>
        <taxon>Streptococcaceae</taxon>
        <taxon>Lactovum</taxon>
    </lineage>
</organism>
<evidence type="ECO:0000313" key="4">
    <source>
        <dbReference type="Proteomes" id="UP000562464"/>
    </source>
</evidence>
<dbReference type="InterPro" id="IPR017938">
    <property type="entry name" value="Riboflavin_synthase-like_b-brl"/>
</dbReference>
<name>A0A841C8S2_9LACT</name>
<dbReference type="InterPro" id="IPR017927">
    <property type="entry name" value="FAD-bd_FR_type"/>
</dbReference>
<feature type="transmembrane region" description="Helical" evidence="1">
    <location>
        <begin position="40"/>
        <end position="62"/>
    </location>
</feature>
<dbReference type="AlphaFoldDB" id="A0A841C8S2"/>
<keyword evidence="1" id="KW-0812">Transmembrane</keyword>
<dbReference type="PANTHER" id="PTHR43513:SF3">
    <property type="entry name" value="DIHYDROOROTATE DEHYDROGENASE B (NAD(+)), ELECTRON TRANSFER SUBUNIT-RELATED"/>
    <property type="match status" value="1"/>
</dbReference>
<keyword evidence="1" id="KW-1133">Transmembrane helix</keyword>
<evidence type="ECO:0000256" key="1">
    <source>
        <dbReference type="SAM" id="Phobius"/>
    </source>
</evidence>
<dbReference type="EMBL" id="JACHHV010000011">
    <property type="protein sequence ID" value="MBB5887982.1"/>
    <property type="molecule type" value="Genomic_DNA"/>
</dbReference>
<gene>
    <name evidence="3" type="ORF">HNQ37_000872</name>
</gene>
<feature type="transmembrane region" description="Helical" evidence="1">
    <location>
        <begin position="315"/>
        <end position="335"/>
    </location>
</feature>
<keyword evidence="1" id="KW-0472">Membrane</keyword>
<feature type="transmembrane region" description="Helical" evidence="1">
    <location>
        <begin position="74"/>
        <end position="93"/>
    </location>
</feature>